<accession>A0A1V4QE33</accession>
<dbReference type="Gene3D" id="3.30.565.10">
    <property type="entry name" value="Histidine kinase-like ATPase, C-terminal domain"/>
    <property type="match status" value="1"/>
</dbReference>
<comment type="caution">
    <text evidence="10">The sequence shown here is derived from an EMBL/GenBank/DDBJ whole genome shotgun (WGS) entry which is preliminary data.</text>
</comment>
<organism evidence="10 11">
    <name type="scientific">candidate division WOR-3 bacterium 4484_100</name>
    <dbReference type="NCBI Taxonomy" id="1936077"/>
    <lineage>
        <taxon>Bacteria</taxon>
        <taxon>Bacteria division WOR-3</taxon>
    </lineage>
</organism>
<comment type="catalytic activity">
    <reaction evidence="1">
        <text>ATP + protein L-histidine = ADP + protein N-phospho-L-histidine.</text>
        <dbReference type="EC" id="2.7.13.3"/>
    </reaction>
</comment>
<dbReference type="PROSITE" id="PS50109">
    <property type="entry name" value="HIS_KIN"/>
    <property type="match status" value="1"/>
</dbReference>
<evidence type="ECO:0000313" key="11">
    <source>
        <dbReference type="Proteomes" id="UP000191663"/>
    </source>
</evidence>
<dbReference type="PANTHER" id="PTHR43065:SF10">
    <property type="entry name" value="PEROXIDE STRESS-ACTIVATED HISTIDINE KINASE MAK3"/>
    <property type="match status" value="1"/>
</dbReference>
<sequence>KVKRYFAEDISSIKCDQTQLNAAFSNIVENGLEAMEGKGALTIRTAVVEKIADKTVKKYVEIKFEDTGKGMSEQELAKLFKPFESSKPGGTGLGLVITRSIIEQHQGFIKIESKKGIGTVVTVLLPIKR</sequence>
<dbReference type="InterPro" id="IPR004358">
    <property type="entry name" value="Sig_transdc_His_kin-like_C"/>
</dbReference>
<dbReference type="EMBL" id="MUKB01000104">
    <property type="protein sequence ID" value="OPX17594.1"/>
    <property type="molecule type" value="Genomic_DNA"/>
</dbReference>
<evidence type="ECO:0000313" key="10">
    <source>
        <dbReference type="EMBL" id="OPX17594.1"/>
    </source>
</evidence>
<feature type="non-terminal residue" evidence="10">
    <location>
        <position position="1"/>
    </location>
</feature>
<gene>
    <name evidence="10" type="ORF">BXT86_05720</name>
</gene>
<dbReference type="InterPro" id="IPR036890">
    <property type="entry name" value="HATPase_C_sf"/>
</dbReference>
<dbReference type="GO" id="GO:0005524">
    <property type="term" value="F:ATP binding"/>
    <property type="evidence" value="ECO:0007669"/>
    <property type="project" value="UniProtKB-KW"/>
</dbReference>
<dbReference type="PRINTS" id="PR00344">
    <property type="entry name" value="BCTRLSENSOR"/>
</dbReference>
<dbReference type="Pfam" id="PF02518">
    <property type="entry name" value="HATPase_c"/>
    <property type="match status" value="1"/>
</dbReference>
<dbReference type="InterPro" id="IPR003594">
    <property type="entry name" value="HATPase_dom"/>
</dbReference>
<keyword evidence="3" id="KW-0597">Phosphoprotein</keyword>
<evidence type="ECO:0000256" key="8">
    <source>
        <dbReference type="ARBA" id="ARBA00023012"/>
    </source>
</evidence>
<feature type="domain" description="Histidine kinase" evidence="9">
    <location>
        <begin position="1"/>
        <end position="129"/>
    </location>
</feature>
<keyword evidence="7" id="KW-0067">ATP-binding</keyword>
<evidence type="ECO:0000256" key="1">
    <source>
        <dbReference type="ARBA" id="ARBA00000085"/>
    </source>
</evidence>
<evidence type="ECO:0000256" key="3">
    <source>
        <dbReference type="ARBA" id="ARBA00022553"/>
    </source>
</evidence>
<dbReference type="SUPFAM" id="SSF55874">
    <property type="entry name" value="ATPase domain of HSP90 chaperone/DNA topoisomerase II/histidine kinase"/>
    <property type="match status" value="1"/>
</dbReference>
<evidence type="ECO:0000256" key="6">
    <source>
        <dbReference type="ARBA" id="ARBA00022777"/>
    </source>
</evidence>
<protein>
    <recommendedName>
        <fullName evidence="2">histidine kinase</fullName>
        <ecNumber evidence="2">2.7.13.3</ecNumber>
    </recommendedName>
</protein>
<name>A0A1V4QE33_UNCW3</name>
<evidence type="ECO:0000256" key="4">
    <source>
        <dbReference type="ARBA" id="ARBA00022679"/>
    </source>
</evidence>
<dbReference type="GO" id="GO:0004673">
    <property type="term" value="F:protein histidine kinase activity"/>
    <property type="evidence" value="ECO:0007669"/>
    <property type="project" value="UniProtKB-EC"/>
</dbReference>
<dbReference type="GO" id="GO:0000160">
    <property type="term" value="P:phosphorelay signal transduction system"/>
    <property type="evidence" value="ECO:0007669"/>
    <property type="project" value="UniProtKB-KW"/>
</dbReference>
<evidence type="ECO:0000256" key="5">
    <source>
        <dbReference type="ARBA" id="ARBA00022741"/>
    </source>
</evidence>
<reference evidence="11" key="1">
    <citation type="submission" date="2017-01" db="EMBL/GenBank/DDBJ databases">
        <title>Novel pathways for hydrocarbon cycling and metabolic interdependencies in hydrothermal sediment communities.</title>
        <authorList>
            <person name="Dombrowski N."/>
            <person name="Seitz K."/>
            <person name="Teske A."/>
            <person name="Baker B."/>
        </authorList>
    </citation>
    <scope>NUCLEOTIDE SEQUENCE [LARGE SCALE GENOMIC DNA]</scope>
</reference>
<keyword evidence="6" id="KW-0418">Kinase</keyword>
<proteinExistence type="predicted"/>
<dbReference type="SMART" id="SM00387">
    <property type="entry name" value="HATPase_c"/>
    <property type="match status" value="1"/>
</dbReference>
<evidence type="ECO:0000259" key="9">
    <source>
        <dbReference type="PROSITE" id="PS50109"/>
    </source>
</evidence>
<dbReference type="Proteomes" id="UP000191663">
    <property type="component" value="Unassembled WGS sequence"/>
</dbReference>
<keyword evidence="8" id="KW-0902">Two-component regulatory system</keyword>
<dbReference type="EC" id="2.7.13.3" evidence="2"/>
<evidence type="ECO:0000256" key="2">
    <source>
        <dbReference type="ARBA" id="ARBA00012438"/>
    </source>
</evidence>
<keyword evidence="5" id="KW-0547">Nucleotide-binding</keyword>
<keyword evidence="4" id="KW-0808">Transferase</keyword>
<evidence type="ECO:0000256" key="7">
    <source>
        <dbReference type="ARBA" id="ARBA00022840"/>
    </source>
</evidence>
<dbReference type="AlphaFoldDB" id="A0A1V4QE33"/>
<dbReference type="PANTHER" id="PTHR43065">
    <property type="entry name" value="SENSOR HISTIDINE KINASE"/>
    <property type="match status" value="1"/>
</dbReference>
<dbReference type="InterPro" id="IPR005467">
    <property type="entry name" value="His_kinase_dom"/>
</dbReference>